<dbReference type="NCBIfam" id="TIGR00553">
    <property type="entry name" value="pabB"/>
    <property type="match status" value="1"/>
</dbReference>
<evidence type="ECO:0000313" key="3">
    <source>
        <dbReference type="Proteomes" id="UP001203945"/>
    </source>
</evidence>
<dbReference type="InterPro" id="IPR005801">
    <property type="entry name" value="ADC_synthase"/>
</dbReference>
<dbReference type="Pfam" id="PF00425">
    <property type="entry name" value="Chorismate_bind"/>
    <property type="match status" value="1"/>
</dbReference>
<dbReference type="RefSeq" id="WP_255330759.1">
    <property type="nucleotide sequence ID" value="NZ_JAKZEU010000005.1"/>
</dbReference>
<organism evidence="2 3">
    <name type="scientific">Paracoccus albicereus</name>
    <dbReference type="NCBI Taxonomy" id="2922394"/>
    <lineage>
        <taxon>Bacteria</taxon>
        <taxon>Pseudomonadati</taxon>
        <taxon>Pseudomonadota</taxon>
        <taxon>Alphaproteobacteria</taxon>
        <taxon>Rhodobacterales</taxon>
        <taxon>Paracoccaceae</taxon>
        <taxon>Paracoccus</taxon>
    </lineage>
</organism>
<dbReference type="InterPro" id="IPR015890">
    <property type="entry name" value="Chorismate_C"/>
</dbReference>
<keyword evidence="2" id="KW-0032">Aminotransferase</keyword>
<dbReference type="GO" id="GO:0046820">
    <property type="term" value="F:4-amino-4-deoxychorismate synthase activity"/>
    <property type="evidence" value="ECO:0007669"/>
    <property type="project" value="UniProtKB-EC"/>
</dbReference>
<protein>
    <submittedName>
        <fullName evidence="2">Aminodeoxychorismate synthase component I</fullName>
        <ecNumber evidence="2">2.6.1.85</ecNumber>
    </submittedName>
</protein>
<evidence type="ECO:0000259" key="1">
    <source>
        <dbReference type="Pfam" id="PF00425"/>
    </source>
</evidence>
<sequence>MRGSVRFDTGPLGRGPDGCGTLFADPVAVIRADTPDQVSDAFAAIEAARRDGLWLAGCFSYELGYALTPKLAPLMPARRDMPLILMGIYDAPRPAPPLPAPGRARIGTPDPLWDRATYDAAIARVHAYIEAGDCYQINLTFPMEATCDGTPEQIYAALAARQPVGEGALVMLGDTPILSRSPELFFTVDADRMIATRPMKGTRARHVASLEDEAAVEALKTSEKDLAENLMIVDLLRNDISRVCRAGSVHVPQLFAVETYTTVHQMVSTVRGELAEDAGLTEIVRALFPCGSITGAPKVRAMEIISELESGPRDIYCGAIGWADPDGPMRFNVAIRSPVMTAPGRLRLNVGGGIVNDSRAEGEWDEALWKARFANLSPTG</sequence>
<dbReference type="Gene3D" id="3.60.120.10">
    <property type="entry name" value="Anthranilate synthase"/>
    <property type="match status" value="1"/>
</dbReference>
<proteinExistence type="predicted"/>
<dbReference type="InterPro" id="IPR005802">
    <property type="entry name" value="ADC_synth_comp_1"/>
</dbReference>
<dbReference type="SUPFAM" id="SSF56322">
    <property type="entry name" value="ADC synthase"/>
    <property type="match status" value="1"/>
</dbReference>
<reference evidence="2 3" key="1">
    <citation type="submission" date="2022-03" db="EMBL/GenBank/DDBJ databases">
        <authorList>
            <person name="He Y."/>
        </authorList>
    </citation>
    <scope>NUCLEOTIDE SEQUENCE [LARGE SCALE GENOMIC DNA]</scope>
    <source>
        <strain evidence="2 3">TK19116</strain>
    </source>
</reference>
<feature type="domain" description="Chorismate-utilising enzyme C-terminal" evidence="1">
    <location>
        <begin position="115"/>
        <end position="369"/>
    </location>
</feature>
<dbReference type="PANTHER" id="PTHR11236:SF50">
    <property type="entry name" value="AMINODEOXYCHORISMATE SYNTHASE COMPONENT 1"/>
    <property type="match status" value="1"/>
</dbReference>
<keyword evidence="2" id="KW-0808">Transferase</keyword>
<name>A0ABT1MTV0_9RHOB</name>
<accession>A0ABT1MTV0</accession>
<dbReference type="EC" id="2.6.1.85" evidence="2"/>
<dbReference type="EMBL" id="JAKZEU010000005">
    <property type="protein sequence ID" value="MCQ0971758.1"/>
    <property type="molecule type" value="Genomic_DNA"/>
</dbReference>
<dbReference type="PRINTS" id="PR00095">
    <property type="entry name" value="ANTSNTHASEI"/>
</dbReference>
<evidence type="ECO:0000313" key="2">
    <source>
        <dbReference type="EMBL" id="MCQ0971758.1"/>
    </source>
</evidence>
<dbReference type="NCBIfam" id="NF005698">
    <property type="entry name" value="PRK07508.1"/>
    <property type="match status" value="1"/>
</dbReference>
<comment type="caution">
    <text evidence="2">The sequence shown here is derived from an EMBL/GenBank/DDBJ whole genome shotgun (WGS) entry which is preliminary data.</text>
</comment>
<gene>
    <name evidence="2" type="ORF">MLD63_15140</name>
</gene>
<keyword evidence="3" id="KW-1185">Reference proteome</keyword>
<dbReference type="Proteomes" id="UP001203945">
    <property type="component" value="Unassembled WGS sequence"/>
</dbReference>
<dbReference type="InterPro" id="IPR019999">
    <property type="entry name" value="Anth_synth_I-like"/>
</dbReference>
<dbReference type="PANTHER" id="PTHR11236">
    <property type="entry name" value="AMINOBENZOATE/ANTHRANILATE SYNTHASE"/>
    <property type="match status" value="1"/>
</dbReference>